<evidence type="ECO:0000256" key="1">
    <source>
        <dbReference type="SAM" id="SignalP"/>
    </source>
</evidence>
<name>A0A4Y8WFT2_9VIBR</name>
<accession>A0A4Y8WFT2</accession>
<protein>
    <submittedName>
        <fullName evidence="2">Uncharacterized protein</fullName>
    </submittedName>
</protein>
<reference evidence="2 3" key="1">
    <citation type="submission" date="2019-01" db="EMBL/GenBank/DDBJ databases">
        <title>Vibrio BEI176 sp. nov, a marine bacterium isolated from China: eastern marignal seas.</title>
        <authorList>
            <person name="Li B."/>
        </authorList>
    </citation>
    <scope>NUCLEOTIDE SEQUENCE [LARGE SCALE GENOMIC DNA]</scope>
    <source>
        <strain evidence="2 3">BEI176</strain>
    </source>
</reference>
<evidence type="ECO:0000313" key="2">
    <source>
        <dbReference type="EMBL" id="TFH91455.1"/>
    </source>
</evidence>
<dbReference type="Proteomes" id="UP000297753">
    <property type="component" value="Unassembled WGS sequence"/>
</dbReference>
<keyword evidence="1" id="KW-0732">Signal</keyword>
<gene>
    <name evidence="2" type="ORF">ELS82_11310</name>
</gene>
<sequence length="190" mass="21018">MKRTLLALTLGALASYTITTNAKPPKPALVDITPGECSSEFSDPSFNVEADWTWAEIEETSEHTKFGGDAEVLVMYSASYAFEETIIDLVGVEHALSFSVSQYNEEADQTNEVTYTCVDYECNAELMVDDFSPMILAMLSDSYPDVVWDSFSIDGAELDNLHIKGMDPSMGSKKMKHQNYPLVNLCPADE</sequence>
<feature type="chain" id="PRO_5021239686" evidence="1">
    <location>
        <begin position="23"/>
        <end position="190"/>
    </location>
</feature>
<dbReference type="EMBL" id="SATR01000015">
    <property type="protein sequence ID" value="TFH91455.1"/>
    <property type="molecule type" value="Genomic_DNA"/>
</dbReference>
<dbReference type="RefSeq" id="WP_134835582.1">
    <property type="nucleotide sequence ID" value="NZ_SATR01000015.1"/>
</dbReference>
<organism evidence="2 3">
    <name type="scientific">Vibrio ouci</name>
    <dbReference type="NCBI Taxonomy" id="2499078"/>
    <lineage>
        <taxon>Bacteria</taxon>
        <taxon>Pseudomonadati</taxon>
        <taxon>Pseudomonadota</taxon>
        <taxon>Gammaproteobacteria</taxon>
        <taxon>Vibrionales</taxon>
        <taxon>Vibrionaceae</taxon>
        <taxon>Vibrio</taxon>
    </lineage>
</organism>
<proteinExistence type="predicted"/>
<evidence type="ECO:0000313" key="3">
    <source>
        <dbReference type="Proteomes" id="UP000297753"/>
    </source>
</evidence>
<feature type="signal peptide" evidence="1">
    <location>
        <begin position="1"/>
        <end position="22"/>
    </location>
</feature>
<comment type="caution">
    <text evidence="2">The sequence shown here is derived from an EMBL/GenBank/DDBJ whole genome shotgun (WGS) entry which is preliminary data.</text>
</comment>
<dbReference type="AlphaFoldDB" id="A0A4Y8WFT2"/>
<dbReference type="OrthoDB" id="5890268at2"/>
<keyword evidence="3" id="KW-1185">Reference proteome</keyword>